<accession>A0ACC1YWZ6</accession>
<gene>
    <name evidence="1" type="ORF">OWV82_001159</name>
</gene>
<keyword evidence="2" id="KW-1185">Reference proteome</keyword>
<dbReference type="Proteomes" id="UP001164539">
    <property type="component" value="Chromosome 1"/>
</dbReference>
<dbReference type="EMBL" id="CM051394">
    <property type="protein sequence ID" value="KAJ4728182.1"/>
    <property type="molecule type" value="Genomic_DNA"/>
</dbReference>
<organism evidence="1 2">
    <name type="scientific">Melia azedarach</name>
    <name type="common">Chinaberry tree</name>
    <dbReference type="NCBI Taxonomy" id="155640"/>
    <lineage>
        <taxon>Eukaryota</taxon>
        <taxon>Viridiplantae</taxon>
        <taxon>Streptophyta</taxon>
        <taxon>Embryophyta</taxon>
        <taxon>Tracheophyta</taxon>
        <taxon>Spermatophyta</taxon>
        <taxon>Magnoliopsida</taxon>
        <taxon>eudicotyledons</taxon>
        <taxon>Gunneridae</taxon>
        <taxon>Pentapetalae</taxon>
        <taxon>rosids</taxon>
        <taxon>malvids</taxon>
        <taxon>Sapindales</taxon>
        <taxon>Meliaceae</taxon>
        <taxon>Melia</taxon>
    </lineage>
</organism>
<comment type="caution">
    <text evidence="1">The sequence shown here is derived from an EMBL/GenBank/DDBJ whole genome shotgun (WGS) entry which is preliminary data.</text>
</comment>
<reference evidence="1 2" key="1">
    <citation type="journal article" date="2023" name="Science">
        <title>Complex scaffold remodeling in plant triterpene biosynthesis.</title>
        <authorList>
            <person name="De La Pena R."/>
            <person name="Hodgson H."/>
            <person name="Liu J.C."/>
            <person name="Stephenson M.J."/>
            <person name="Martin A.C."/>
            <person name="Owen C."/>
            <person name="Harkess A."/>
            <person name="Leebens-Mack J."/>
            <person name="Jimenez L.E."/>
            <person name="Osbourn A."/>
            <person name="Sattely E.S."/>
        </authorList>
    </citation>
    <scope>NUCLEOTIDE SEQUENCE [LARGE SCALE GENOMIC DNA]</scope>
    <source>
        <strain evidence="2">cv. JPN11</strain>
        <tissue evidence="1">Leaf</tissue>
    </source>
</reference>
<evidence type="ECO:0000313" key="2">
    <source>
        <dbReference type="Proteomes" id="UP001164539"/>
    </source>
</evidence>
<sequence length="148" mass="16258">MAHQFLIPTALFCLILAALLPSSYAGGVISVYWASPQRPYPDAWIGGALGTGLFDYVWVQFYNNPPCQYSGNADNLKKSWNEWTSNLSDTLFLGLPAAPEAAGSGYIPPDVLAPEVLPSITTSPKYEDMMLWSRQYDEGYSSTIKPNV</sequence>
<evidence type="ECO:0000313" key="1">
    <source>
        <dbReference type="EMBL" id="KAJ4728182.1"/>
    </source>
</evidence>
<proteinExistence type="predicted"/>
<name>A0ACC1YWZ6_MELAZ</name>
<protein>
    <submittedName>
        <fullName evidence="1">Acidic endochitinase-like</fullName>
    </submittedName>
</protein>